<dbReference type="GeneID" id="38781698"/>
<dbReference type="EMBL" id="BFAD01000006">
    <property type="protein sequence ID" value="GBE84781.1"/>
    <property type="molecule type" value="Genomic_DNA"/>
</dbReference>
<dbReference type="Pfam" id="PF12937">
    <property type="entry name" value="F-box-like"/>
    <property type="match status" value="1"/>
</dbReference>
<accession>A0A401GR99</accession>
<evidence type="ECO:0000259" key="1">
    <source>
        <dbReference type="Pfam" id="PF12937"/>
    </source>
</evidence>
<dbReference type="Gene3D" id="3.80.10.10">
    <property type="entry name" value="Ribonuclease Inhibitor"/>
    <property type="match status" value="1"/>
</dbReference>
<dbReference type="Proteomes" id="UP000287166">
    <property type="component" value="Unassembled WGS sequence"/>
</dbReference>
<dbReference type="InterPro" id="IPR032675">
    <property type="entry name" value="LRR_dom_sf"/>
</dbReference>
<sequence length="478" mass="53766">MPYTKGIYSLPLELRSHIVEYLIDDRGSLVALTLTCHGWRGLSQARLFRRISLAGEHRFYELLWLLDARPEAGPWIHELRVSTLGGQLQNDWIYTVPVLLPTRLTALRTLTLRGVRDFARYDGDKFFPYLHPRFPSVRTLNVMHCTLPLRGFVEYVSLFKNLDNLLIEQFELSAEPAKLVRQVGPWDGVVIPPSSCLARLRSFVLDHAFVLDRPFALGRSPTHACPTLNFVRWIGHASSLRTLSLSITKDSDLPNVGRLISALGPSLERLGLGFYGKEGGLGSNFTDHIDLSSCTSLRAFALEQGDLSLIPFLLQLTSPHLRNVTLVDGLRQLEGIRLPLHDIVHKKPVFSGVEILLVFVVSQPSCRGPVSQMSTEGWKQKLYDWDEQRFVQAVYCRGTISARALTDPDVHWRPGRHIRPRPKLIYKVPVLLQAAAHHRVAPRDGARVENGESGDGVVRKKPVVPVHLHPVIVLDHAS</sequence>
<dbReference type="SUPFAM" id="SSF52047">
    <property type="entry name" value="RNI-like"/>
    <property type="match status" value="1"/>
</dbReference>
<name>A0A401GR99_9APHY</name>
<dbReference type="InParanoid" id="A0A401GR99"/>
<organism evidence="2 3">
    <name type="scientific">Sparassis crispa</name>
    <dbReference type="NCBI Taxonomy" id="139825"/>
    <lineage>
        <taxon>Eukaryota</taxon>
        <taxon>Fungi</taxon>
        <taxon>Dikarya</taxon>
        <taxon>Basidiomycota</taxon>
        <taxon>Agaricomycotina</taxon>
        <taxon>Agaricomycetes</taxon>
        <taxon>Polyporales</taxon>
        <taxon>Sparassidaceae</taxon>
        <taxon>Sparassis</taxon>
    </lineage>
</organism>
<dbReference type="InterPro" id="IPR036047">
    <property type="entry name" value="F-box-like_dom_sf"/>
</dbReference>
<dbReference type="RefSeq" id="XP_027615694.1">
    <property type="nucleotide sequence ID" value="XM_027759893.1"/>
</dbReference>
<feature type="domain" description="F-box" evidence="1">
    <location>
        <begin position="8"/>
        <end position="53"/>
    </location>
</feature>
<keyword evidence="3" id="KW-1185">Reference proteome</keyword>
<evidence type="ECO:0000313" key="3">
    <source>
        <dbReference type="Proteomes" id="UP000287166"/>
    </source>
</evidence>
<reference evidence="2 3" key="1">
    <citation type="journal article" date="2018" name="Sci. Rep.">
        <title>Genome sequence of the cauliflower mushroom Sparassis crispa (Hanabiratake) and its association with beneficial usage.</title>
        <authorList>
            <person name="Kiyama R."/>
            <person name="Furutani Y."/>
            <person name="Kawaguchi K."/>
            <person name="Nakanishi T."/>
        </authorList>
    </citation>
    <scope>NUCLEOTIDE SEQUENCE [LARGE SCALE GENOMIC DNA]</scope>
</reference>
<dbReference type="OrthoDB" id="2745898at2759"/>
<protein>
    <recommendedName>
        <fullName evidence="1">F-box domain-containing protein</fullName>
    </recommendedName>
</protein>
<proteinExistence type="predicted"/>
<evidence type="ECO:0000313" key="2">
    <source>
        <dbReference type="EMBL" id="GBE84781.1"/>
    </source>
</evidence>
<gene>
    <name evidence="2" type="ORF">SCP_0607610</name>
</gene>
<comment type="caution">
    <text evidence="2">The sequence shown here is derived from an EMBL/GenBank/DDBJ whole genome shotgun (WGS) entry which is preliminary data.</text>
</comment>
<dbReference type="AlphaFoldDB" id="A0A401GR99"/>
<dbReference type="InterPro" id="IPR001810">
    <property type="entry name" value="F-box_dom"/>
</dbReference>
<dbReference type="SUPFAM" id="SSF81383">
    <property type="entry name" value="F-box domain"/>
    <property type="match status" value="1"/>
</dbReference>